<feature type="compositionally biased region" description="Low complexity" evidence="2">
    <location>
        <begin position="29"/>
        <end position="47"/>
    </location>
</feature>
<evidence type="ECO:0000256" key="2">
    <source>
        <dbReference type="SAM" id="MobiDB-lite"/>
    </source>
</evidence>
<dbReference type="Proteomes" id="UP000276232">
    <property type="component" value="Unassembled WGS sequence"/>
</dbReference>
<keyword evidence="3" id="KW-0808">Transferase</keyword>
<feature type="compositionally biased region" description="Pro residues" evidence="2">
    <location>
        <begin position="16"/>
        <end position="28"/>
    </location>
</feature>
<organism evidence="3 4">
    <name type="scientific">Pseudokineococcus lusitanus</name>
    <dbReference type="NCBI Taxonomy" id="763993"/>
    <lineage>
        <taxon>Bacteria</taxon>
        <taxon>Bacillati</taxon>
        <taxon>Actinomycetota</taxon>
        <taxon>Actinomycetes</taxon>
        <taxon>Kineosporiales</taxon>
        <taxon>Kineosporiaceae</taxon>
        <taxon>Pseudokineococcus</taxon>
    </lineage>
</organism>
<sequence length="453" mass="45740">MTPAGPDVGGGHPEGVPAPPAPTSPPGTPGRSGPGRAVGLRGAAGRRGPTGRGVDDLRRHNLSAVLQAVHHAGAVSRAQLTTTLALSRSTVGDLVGDMVEAGLLVERRPDASSGRGVGRPSLLVRPAPGSPTVLAVYADVHRVRVALVGLGGEVLGRLDDDLPAVVGPARAASAAASLAARLVPTAADRARLVGVGAAVPGTVRAGTGVVGLAPHLGWVEAPFGDALADALAAALGRRLPVELGNDADLGVVAEHLRGGARSTTDVVYLCGTWGLGSGIISGGNRLTGRHGFAGEVGHIGVDPEGRACHCGSRGCWESESQASAWAAPLDLDADAPDVAARVLERLDRGGVAARRTRDRVSRSFARGLASIVNVFDPRAVLLGAGLWQDLWPAVEDDVMPWVDRLVLPALRGHVDVRPAGLGTGSTLVGAAEVALAPLLADPLLPAAHLAVAP</sequence>
<dbReference type="InterPro" id="IPR043129">
    <property type="entry name" value="ATPase_NBD"/>
</dbReference>
<dbReference type="Pfam" id="PF00480">
    <property type="entry name" value="ROK"/>
    <property type="match status" value="1"/>
</dbReference>
<evidence type="ECO:0000256" key="1">
    <source>
        <dbReference type="ARBA" id="ARBA00006479"/>
    </source>
</evidence>
<dbReference type="Gene3D" id="1.10.10.10">
    <property type="entry name" value="Winged helix-like DNA-binding domain superfamily/Winged helix DNA-binding domain"/>
    <property type="match status" value="1"/>
</dbReference>
<dbReference type="EMBL" id="RJKN01000001">
    <property type="protein sequence ID" value="ROP45528.1"/>
    <property type="molecule type" value="Genomic_DNA"/>
</dbReference>
<dbReference type="PANTHER" id="PTHR18964:SF149">
    <property type="entry name" value="BIFUNCTIONAL UDP-N-ACETYLGLUCOSAMINE 2-EPIMERASE_N-ACETYLMANNOSAMINE KINASE"/>
    <property type="match status" value="1"/>
</dbReference>
<accession>A0A3N1HSL8</accession>
<feature type="region of interest" description="Disordered" evidence="2">
    <location>
        <begin position="1"/>
        <end position="56"/>
    </location>
</feature>
<comment type="caution">
    <text evidence="3">The sequence shown here is derived from an EMBL/GenBank/DDBJ whole genome shotgun (WGS) entry which is preliminary data.</text>
</comment>
<proteinExistence type="inferred from homology"/>
<keyword evidence="4" id="KW-1185">Reference proteome</keyword>
<dbReference type="InterPro" id="IPR000600">
    <property type="entry name" value="ROK"/>
</dbReference>
<dbReference type="SUPFAM" id="SSF46785">
    <property type="entry name" value="Winged helix' DNA-binding domain"/>
    <property type="match status" value="1"/>
</dbReference>
<dbReference type="PANTHER" id="PTHR18964">
    <property type="entry name" value="ROK (REPRESSOR, ORF, KINASE) FAMILY"/>
    <property type="match status" value="1"/>
</dbReference>
<dbReference type="AlphaFoldDB" id="A0A3N1HSL8"/>
<evidence type="ECO:0000313" key="4">
    <source>
        <dbReference type="Proteomes" id="UP000276232"/>
    </source>
</evidence>
<dbReference type="InParanoid" id="A0A3N1HSL8"/>
<name>A0A3N1HSL8_9ACTN</name>
<dbReference type="SUPFAM" id="SSF53067">
    <property type="entry name" value="Actin-like ATPase domain"/>
    <property type="match status" value="1"/>
</dbReference>
<protein>
    <submittedName>
        <fullName evidence="3">Putative NBD/HSP70 family sugar kinase</fullName>
    </submittedName>
</protein>
<keyword evidence="3" id="KW-0418">Kinase</keyword>
<comment type="similarity">
    <text evidence="1">Belongs to the ROK (NagC/XylR) family.</text>
</comment>
<reference evidence="3 4" key="1">
    <citation type="journal article" date="2015" name="Stand. Genomic Sci.">
        <title>Genomic Encyclopedia of Bacterial and Archaeal Type Strains, Phase III: the genomes of soil and plant-associated and newly described type strains.</title>
        <authorList>
            <person name="Whitman W.B."/>
            <person name="Woyke T."/>
            <person name="Klenk H.P."/>
            <person name="Zhou Y."/>
            <person name="Lilburn T.G."/>
            <person name="Beck B.J."/>
            <person name="De Vos P."/>
            <person name="Vandamme P."/>
            <person name="Eisen J.A."/>
            <person name="Garrity G."/>
            <person name="Hugenholtz P."/>
            <person name="Kyrpides N.C."/>
        </authorList>
    </citation>
    <scope>NUCLEOTIDE SEQUENCE [LARGE SCALE GENOMIC DNA]</scope>
    <source>
        <strain evidence="3 4">CECT 7306</strain>
    </source>
</reference>
<evidence type="ECO:0000313" key="3">
    <source>
        <dbReference type="EMBL" id="ROP45528.1"/>
    </source>
</evidence>
<dbReference type="InterPro" id="IPR036388">
    <property type="entry name" value="WH-like_DNA-bd_sf"/>
</dbReference>
<dbReference type="Gene3D" id="3.30.420.40">
    <property type="match status" value="2"/>
</dbReference>
<gene>
    <name evidence="3" type="ORF">EDC03_0132</name>
</gene>
<dbReference type="InterPro" id="IPR036390">
    <property type="entry name" value="WH_DNA-bd_sf"/>
</dbReference>
<dbReference type="GO" id="GO:0016301">
    <property type="term" value="F:kinase activity"/>
    <property type="evidence" value="ECO:0007669"/>
    <property type="project" value="UniProtKB-KW"/>
</dbReference>